<evidence type="ECO:0000256" key="1">
    <source>
        <dbReference type="SAM" id="MobiDB-lite"/>
    </source>
</evidence>
<evidence type="ECO:0000313" key="2">
    <source>
        <dbReference type="EMBL" id="KAA6395124.1"/>
    </source>
</evidence>
<dbReference type="EMBL" id="SNRW01001765">
    <property type="protein sequence ID" value="KAA6395124.1"/>
    <property type="molecule type" value="Genomic_DNA"/>
</dbReference>
<gene>
    <name evidence="2" type="ORF">EZS28_009345</name>
</gene>
<accession>A0A5J4WJ60</accession>
<evidence type="ECO:0000313" key="3">
    <source>
        <dbReference type="Proteomes" id="UP000324800"/>
    </source>
</evidence>
<dbReference type="Proteomes" id="UP000324800">
    <property type="component" value="Unassembled WGS sequence"/>
</dbReference>
<sequence length="139" mass="15931">MGNWRSLTQANSEFVQVLFGHLRKSSTLDILLSLPIIDDSNANKNDFNIFASNREITVIDADAGPALKTMSMQEIQYSYHQIYGGVHRVQRVRKTFLCELNRSNAFNKLHGTNLTHTGSIKERRDTFTPKPDQHRKQLD</sequence>
<proteinExistence type="predicted"/>
<protein>
    <submittedName>
        <fullName evidence="2">Uncharacterized protein</fullName>
    </submittedName>
</protein>
<name>A0A5J4WJ60_9EUKA</name>
<reference evidence="2 3" key="1">
    <citation type="submission" date="2019-03" db="EMBL/GenBank/DDBJ databases">
        <title>Single cell metagenomics reveals metabolic interactions within the superorganism composed of flagellate Streblomastix strix and complex community of Bacteroidetes bacteria on its surface.</title>
        <authorList>
            <person name="Treitli S.C."/>
            <person name="Kolisko M."/>
            <person name="Husnik F."/>
            <person name="Keeling P."/>
            <person name="Hampl V."/>
        </authorList>
    </citation>
    <scope>NUCLEOTIDE SEQUENCE [LARGE SCALE GENOMIC DNA]</scope>
    <source>
        <strain evidence="2">ST1C</strain>
    </source>
</reference>
<feature type="compositionally biased region" description="Basic and acidic residues" evidence="1">
    <location>
        <begin position="119"/>
        <end position="139"/>
    </location>
</feature>
<organism evidence="2 3">
    <name type="scientific">Streblomastix strix</name>
    <dbReference type="NCBI Taxonomy" id="222440"/>
    <lineage>
        <taxon>Eukaryota</taxon>
        <taxon>Metamonada</taxon>
        <taxon>Preaxostyla</taxon>
        <taxon>Oxymonadida</taxon>
        <taxon>Streblomastigidae</taxon>
        <taxon>Streblomastix</taxon>
    </lineage>
</organism>
<comment type="caution">
    <text evidence="2">The sequence shown here is derived from an EMBL/GenBank/DDBJ whole genome shotgun (WGS) entry which is preliminary data.</text>
</comment>
<feature type="region of interest" description="Disordered" evidence="1">
    <location>
        <begin position="118"/>
        <end position="139"/>
    </location>
</feature>
<dbReference type="AlphaFoldDB" id="A0A5J4WJ60"/>